<dbReference type="PANTHER" id="PTHR23508">
    <property type="entry name" value="CARBOXYLIC ACID TRANSPORTER PROTEIN HOMOLOG"/>
    <property type="match status" value="1"/>
</dbReference>
<keyword evidence="2 6" id="KW-0812">Transmembrane</keyword>
<sequence>MVDRPGRGGGDTAGNSGRVPADAPAIDTNITNKTLIYSSVVCFLAWVFSVYDYTLFGALLPVISEEFGWSTSFGTFIVTLVAIGTILVALAVGPMLDYLGRKPSLVIATVGAAISSGLTALAPASIAGAYMTVVRTFSGLGYSEQAVNATYLNEMYGNHPRRGFIYSLVQGGWPIGVLLGAALSAVLLPAIGWRNTFLVATFPAIVIAVLAIKLRESPKFQAMKYVKKLEREGRHEEAVEFGRGFDIDVHHSEESTFKQLFEPDLRKHTIFISLAMLCNWVGIQVFAVLGTTVLTEGKGVEFSSSLIILVISNAAAYIGYLCHGFVGDRLGRRLTIAGGWLISSLAYTLMLFGPDSTAFVLTMYTVGLFFIIGPYAALLFFMGESFPTRVRGTGSSFVNAMGPAGAIVGSALFSLFTGLGLSVVLTAFLAGAVATFLSAFLMLGTRDVKGPHQSEVTDADSTVARVT</sequence>
<evidence type="ECO:0000313" key="9">
    <source>
        <dbReference type="Proteomes" id="UP000501452"/>
    </source>
</evidence>
<keyword evidence="3 6" id="KW-1133">Transmembrane helix</keyword>
<evidence type="ECO:0000256" key="6">
    <source>
        <dbReference type="SAM" id="Phobius"/>
    </source>
</evidence>
<dbReference type="KEGG" id="rub:GBA63_03880"/>
<feature type="domain" description="Major facilitator superfamily (MFS) profile" evidence="7">
    <location>
        <begin position="38"/>
        <end position="447"/>
    </location>
</feature>
<evidence type="ECO:0000256" key="3">
    <source>
        <dbReference type="ARBA" id="ARBA00022989"/>
    </source>
</evidence>
<feature type="transmembrane region" description="Helical" evidence="6">
    <location>
        <begin position="302"/>
        <end position="322"/>
    </location>
</feature>
<keyword evidence="9" id="KW-1185">Reference proteome</keyword>
<feature type="transmembrane region" description="Helical" evidence="6">
    <location>
        <begin position="35"/>
        <end position="60"/>
    </location>
</feature>
<dbReference type="InterPro" id="IPR005829">
    <property type="entry name" value="Sugar_transporter_CS"/>
</dbReference>
<reference evidence="8 9" key="1">
    <citation type="submission" date="2019-10" db="EMBL/GenBank/DDBJ databases">
        <title>Rubrobacter sp nov SCSIO 52090 isolated from a deep-sea sediment in the South China Sea.</title>
        <authorList>
            <person name="Chen R.W."/>
        </authorList>
    </citation>
    <scope>NUCLEOTIDE SEQUENCE [LARGE SCALE GENOMIC DNA]</scope>
    <source>
        <strain evidence="8 9">SCSIO 52909</strain>
    </source>
</reference>
<feature type="transmembrane region" description="Helical" evidence="6">
    <location>
        <begin position="72"/>
        <end position="93"/>
    </location>
</feature>
<evidence type="ECO:0000259" key="7">
    <source>
        <dbReference type="PROSITE" id="PS50850"/>
    </source>
</evidence>
<dbReference type="GO" id="GO:0005886">
    <property type="term" value="C:plasma membrane"/>
    <property type="evidence" value="ECO:0007669"/>
    <property type="project" value="UniProtKB-SubCell"/>
</dbReference>
<dbReference type="InterPro" id="IPR011701">
    <property type="entry name" value="MFS"/>
</dbReference>
<name>A0A6G8Q5V7_9ACTN</name>
<evidence type="ECO:0000256" key="1">
    <source>
        <dbReference type="ARBA" id="ARBA00004651"/>
    </source>
</evidence>
<evidence type="ECO:0000256" key="4">
    <source>
        <dbReference type="ARBA" id="ARBA00023136"/>
    </source>
</evidence>
<dbReference type="SUPFAM" id="SSF103473">
    <property type="entry name" value="MFS general substrate transporter"/>
    <property type="match status" value="1"/>
</dbReference>
<dbReference type="PROSITE" id="PS00216">
    <property type="entry name" value="SUGAR_TRANSPORT_1"/>
    <property type="match status" value="1"/>
</dbReference>
<feature type="transmembrane region" description="Helical" evidence="6">
    <location>
        <begin position="358"/>
        <end position="382"/>
    </location>
</feature>
<feature type="region of interest" description="Disordered" evidence="5">
    <location>
        <begin position="1"/>
        <end position="20"/>
    </location>
</feature>
<dbReference type="InterPro" id="IPR036259">
    <property type="entry name" value="MFS_trans_sf"/>
</dbReference>
<dbReference type="Gene3D" id="1.20.1250.20">
    <property type="entry name" value="MFS general substrate transporter like domains"/>
    <property type="match status" value="1"/>
</dbReference>
<dbReference type="InterPro" id="IPR020846">
    <property type="entry name" value="MFS_dom"/>
</dbReference>
<dbReference type="EMBL" id="CP045119">
    <property type="protein sequence ID" value="QIN81874.1"/>
    <property type="molecule type" value="Genomic_DNA"/>
</dbReference>
<feature type="transmembrane region" description="Helical" evidence="6">
    <location>
        <begin position="105"/>
        <end position="130"/>
    </location>
</feature>
<evidence type="ECO:0000313" key="8">
    <source>
        <dbReference type="EMBL" id="QIN81874.1"/>
    </source>
</evidence>
<comment type="subcellular location">
    <subcellularLocation>
        <location evidence="1">Cell membrane</location>
        <topology evidence="1">Multi-pass membrane protein</topology>
    </subcellularLocation>
</comment>
<dbReference type="Proteomes" id="UP000501452">
    <property type="component" value="Chromosome"/>
</dbReference>
<dbReference type="PROSITE" id="PS50850">
    <property type="entry name" value="MFS"/>
    <property type="match status" value="1"/>
</dbReference>
<organism evidence="8 9">
    <name type="scientific">Rubrobacter tropicus</name>
    <dbReference type="NCBI Taxonomy" id="2653851"/>
    <lineage>
        <taxon>Bacteria</taxon>
        <taxon>Bacillati</taxon>
        <taxon>Actinomycetota</taxon>
        <taxon>Rubrobacteria</taxon>
        <taxon>Rubrobacterales</taxon>
        <taxon>Rubrobacteraceae</taxon>
        <taxon>Rubrobacter</taxon>
    </lineage>
</organism>
<feature type="transmembrane region" description="Helical" evidence="6">
    <location>
        <begin position="419"/>
        <end position="443"/>
    </location>
</feature>
<protein>
    <submittedName>
        <fullName evidence="8">MFS transporter</fullName>
    </submittedName>
</protein>
<evidence type="ECO:0000256" key="2">
    <source>
        <dbReference type="ARBA" id="ARBA00022692"/>
    </source>
</evidence>
<proteinExistence type="predicted"/>
<feature type="transmembrane region" description="Helical" evidence="6">
    <location>
        <begin position="197"/>
        <end position="214"/>
    </location>
</feature>
<dbReference type="GO" id="GO:0046943">
    <property type="term" value="F:carboxylic acid transmembrane transporter activity"/>
    <property type="evidence" value="ECO:0007669"/>
    <property type="project" value="TreeGrafter"/>
</dbReference>
<keyword evidence="4 6" id="KW-0472">Membrane</keyword>
<feature type="transmembrane region" description="Helical" evidence="6">
    <location>
        <begin position="394"/>
        <end position="413"/>
    </location>
</feature>
<feature type="transmembrane region" description="Helical" evidence="6">
    <location>
        <begin position="164"/>
        <end position="191"/>
    </location>
</feature>
<accession>A0A6G8Q5V7</accession>
<dbReference type="RefSeq" id="WP_166173657.1">
    <property type="nucleotide sequence ID" value="NZ_CP045119.1"/>
</dbReference>
<dbReference type="AlphaFoldDB" id="A0A6G8Q5V7"/>
<feature type="transmembrane region" description="Helical" evidence="6">
    <location>
        <begin position="270"/>
        <end position="290"/>
    </location>
</feature>
<evidence type="ECO:0000256" key="5">
    <source>
        <dbReference type="SAM" id="MobiDB-lite"/>
    </source>
</evidence>
<dbReference type="Pfam" id="PF07690">
    <property type="entry name" value="MFS_1"/>
    <property type="match status" value="1"/>
</dbReference>
<dbReference type="PANTHER" id="PTHR23508:SF10">
    <property type="entry name" value="CARBOXYLIC ACID TRANSPORTER PROTEIN HOMOLOG"/>
    <property type="match status" value="1"/>
</dbReference>
<gene>
    <name evidence="8" type="ORF">GBA63_03880</name>
</gene>
<feature type="transmembrane region" description="Helical" evidence="6">
    <location>
        <begin position="334"/>
        <end position="352"/>
    </location>
</feature>